<dbReference type="AlphaFoldDB" id="A0A9P9DCU4"/>
<sequence length="171" mass="19729">MCSGSLFWILAPFVTRAPVIVYRFRIWSGYEEHIAPPLWQPWSHLGAVCTHCMYIPQDVPPRLVDWGETTLGWPCLRPMVVRTSNGYHSVLDRVTIACQRPFTKQHRDQQSSESSELLKIQVDPKLQWGHPDRSRVPQVPEALRLFGDSQRAERAKLHPAVHLAIFLRVLD</sequence>
<keyword evidence="3" id="KW-1185">Reference proteome</keyword>
<protein>
    <recommendedName>
        <fullName evidence="4">Secreted protein</fullName>
    </recommendedName>
</protein>
<evidence type="ECO:0000313" key="2">
    <source>
        <dbReference type="EMBL" id="KAH7116995.1"/>
    </source>
</evidence>
<organism evidence="2 3">
    <name type="scientific">Dendryphion nanum</name>
    <dbReference type="NCBI Taxonomy" id="256645"/>
    <lineage>
        <taxon>Eukaryota</taxon>
        <taxon>Fungi</taxon>
        <taxon>Dikarya</taxon>
        <taxon>Ascomycota</taxon>
        <taxon>Pezizomycotina</taxon>
        <taxon>Dothideomycetes</taxon>
        <taxon>Pleosporomycetidae</taxon>
        <taxon>Pleosporales</taxon>
        <taxon>Torulaceae</taxon>
        <taxon>Dendryphion</taxon>
    </lineage>
</organism>
<reference evidence="2" key="1">
    <citation type="journal article" date="2021" name="Nat. Commun.">
        <title>Genetic determinants of endophytism in the Arabidopsis root mycobiome.</title>
        <authorList>
            <person name="Mesny F."/>
            <person name="Miyauchi S."/>
            <person name="Thiergart T."/>
            <person name="Pickel B."/>
            <person name="Atanasova L."/>
            <person name="Karlsson M."/>
            <person name="Huettel B."/>
            <person name="Barry K.W."/>
            <person name="Haridas S."/>
            <person name="Chen C."/>
            <person name="Bauer D."/>
            <person name="Andreopoulos W."/>
            <person name="Pangilinan J."/>
            <person name="LaButti K."/>
            <person name="Riley R."/>
            <person name="Lipzen A."/>
            <person name="Clum A."/>
            <person name="Drula E."/>
            <person name="Henrissat B."/>
            <person name="Kohler A."/>
            <person name="Grigoriev I.V."/>
            <person name="Martin F.M."/>
            <person name="Hacquard S."/>
        </authorList>
    </citation>
    <scope>NUCLEOTIDE SEQUENCE</scope>
    <source>
        <strain evidence="2">MPI-CAGE-CH-0243</strain>
    </source>
</reference>
<proteinExistence type="predicted"/>
<gene>
    <name evidence="2" type="ORF">B0J11DRAFT_538071</name>
</gene>
<feature type="chain" id="PRO_5040373064" description="Secreted protein" evidence="1">
    <location>
        <begin position="17"/>
        <end position="171"/>
    </location>
</feature>
<evidence type="ECO:0008006" key="4">
    <source>
        <dbReference type="Google" id="ProtNLM"/>
    </source>
</evidence>
<evidence type="ECO:0000313" key="3">
    <source>
        <dbReference type="Proteomes" id="UP000700596"/>
    </source>
</evidence>
<accession>A0A9P9DCU4</accession>
<dbReference type="EMBL" id="JAGMWT010000014">
    <property type="protein sequence ID" value="KAH7116995.1"/>
    <property type="molecule type" value="Genomic_DNA"/>
</dbReference>
<keyword evidence="1" id="KW-0732">Signal</keyword>
<feature type="signal peptide" evidence="1">
    <location>
        <begin position="1"/>
        <end position="16"/>
    </location>
</feature>
<evidence type="ECO:0000256" key="1">
    <source>
        <dbReference type="SAM" id="SignalP"/>
    </source>
</evidence>
<name>A0A9P9DCU4_9PLEO</name>
<comment type="caution">
    <text evidence="2">The sequence shown here is derived from an EMBL/GenBank/DDBJ whole genome shotgun (WGS) entry which is preliminary data.</text>
</comment>
<dbReference type="Proteomes" id="UP000700596">
    <property type="component" value="Unassembled WGS sequence"/>
</dbReference>